<proteinExistence type="predicted"/>
<dbReference type="Proteomes" id="UP000188354">
    <property type="component" value="Chromosome LG04"/>
</dbReference>
<evidence type="ECO:0000256" key="1">
    <source>
        <dbReference type="SAM" id="MobiDB-lite"/>
    </source>
</evidence>
<dbReference type="EMBL" id="CM007364">
    <property type="protein sequence ID" value="OIW14210.1"/>
    <property type="molecule type" value="Genomic_DNA"/>
</dbReference>
<protein>
    <recommendedName>
        <fullName evidence="4">C2 domain-containing protein</fullName>
    </recommendedName>
</protein>
<reference evidence="2 3" key="1">
    <citation type="journal article" date="2017" name="Plant Biotechnol. J.">
        <title>A comprehensive draft genome sequence for lupin (Lupinus angustifolius), an emerging health food: insights into plant-microbe interactions and legume evolution.</title>
        <authorList>
            <person name="Hane J.K."/>
            <person name="Ming Y."/>
            <person name="Kamphuis L.G."/>
            <person name="Nelson M.N."/>
            <person name="Garg G."/>
            <person name="Atkins C.A."/>
            <person name="Bayer P.E."/>
            <person name="Bravo A."/>
            <person name="Bringans S."/>
            <person name="Cannon S."/>
            <person name="Edwards D."/>
            <person name="Foley R."/>
            <person name="Gao L.L."/>
            <person name="Harrison M.J."/>
            <person name="Huang W."/>
            <person name="Hurgobin B."/>
            <person name="Li S."/>
            <person name="Liu C.W."/>
            <person name="McGrath A."/>
            <person name="Morahan G."/>
            <person name="Murray J."/>
            <person name="Weller J."/>
            <person name="Jian J."/>
            <person name="Singh K.B."/>
        </authorList>
    </citation>
    <scope>NUCLEOTIDE SEQUENCE [LARGE SCALE GENOMIC DNA]</scope>
    <source>
        <strain evidence="3">cv. Tanjil</strain>
        <tissue evidence="2">Whole plant</tissue>
    </source>
</reference>
<evidence type="ECO:0000313" key="2">
    <source>
        <dbReference type="EMBL" id="OIW14210.1"/>
    </source>
</evidence>
<dbReference type="Gramene" id="OIW14210">
    <property type="protein sequence ID" value="OIW14210"/>
    <property type="gene ID" value="TanjilG_21350"/>
</dbReference>
<organism evidence="2 3">
    <name type="scientific">Lupinus angustifolius</name>
    <name type="common">Narrow-leaved blue lupine</name>
    <dbReference type="NCBI Taxonomy" id="3871"/>
    <lineage>
        <taxon>Eukaryota</taxon>
        <taxon>Viridiplantae</taxon>
        <taxon>Streptophyta</taxon>
        <taxon>Embryophyta</taxon>
        <taxon>Tracheophyta</taxon>
        <taxon>Spermatophyta</taxon>
        <taxon>Magnoliopsida</taxon>
        <taxon>eudicotyledons</taxon>
        <taxon>Gunneridae</taxon>
        <taxon>Pentapetalae</taxon>
        <taxon>rosids</taxon>
        <taxon>fabids</taxon>
        <taxon>Fabales</taxon>
        <taxon>Fabaceae</taxon>
        <taxon>Papilionoideae</taxon>
        <taxon>50 kb inversion clade</taxon>
        <taxon>genistoids sensu lato</taxon>
        <taxon>core genistoids</taxon>
        <taxon>Genisteae</taxon>
        <taxon>Lupinus</taxon>
    </lineage>
</organism>
<feature type="region of interest" description="Disordered" evidence="1">
    <location>
        <begin position="29"/>
        <end position="66"/>
    </location>
</feature>
<gene>
    <name evidence="2" type="ORF">TanjilG_21350</name>
</gene>
<dbReference type="PANTHER" id="PTHR38365:SF1">
    <property type="entry name" value="C2 DOMAIN-CONTAINING PROTEIN"/>
    <property type="match status" value="1"/>
</dbReference>
<dbReference type="AlphaFoldDB" id="A0A4P1RNA0"/>
<evidence type="ECO:0000313" key="3">
    <source>
        <dbReference type="Proteomes" id="UP000188354"/>
    </source>
</evidence>
<feature type="compositionally biased region" description="Acidic residues" evidence="1">
    <location>
        <begin position="33"/>
        <end position="63"/>
    </location>
</feature>
<dbReference type="PANTHER" id="PTHR38365">
    <property type="entry name" value="C2 DOMAIN-CONTAINING PROTEIN-RELATED"/>
    <property type="match status" value="1"/>
</dbReference>
<evidence type="ECO:0008006" key="4">
    <source>
        <dbReference type="Google" id="ProtNLM"/>
    </source>
</evidence>
<accession>A0A4P1RNA0</accession>
<keyword evidence="3" id="KW-1185">Reference proteome</keyword>
<name>A0A4P1RNA0_LUPAN</name>
<sequence length="221" mass="25802">MLTFRNYPSSSSRTTTLIITTYNEQKNRRFLFSDEEEEQEEQEQEQEEQEQEQQEEEKEEEEGAIAMRKMKKVITDKTQYGLRVMVMKANGIDNTLLHPFVQNRLYRVLCWVEPGEEVFCTSLTQGLIFIEWMDEGIIPLENPYDHVFLYVEVIRLMSKVDPGTSHGRVVVGRAKIPIPRVPGIEKKGVFNLVRNSEREEPKPEGCIMISMTLETIIILQE</sequence>